<evidence type="ECO:0000313" key="2">
    <source>
        <dbReference type="EMBL" id="KAB7891483.1"/>
    </source>
</evidence>
<keyword evidence="3" id="KW-1185">Reference proteome</keyword>
<dbReference type="Proteomes" id="UP000461010">
    <property type="component" value="Unassembled WGS sequence"/>
</dbReference>
<dbReference type="EMBL" id="WFKK01000008">
    <property type="protein sequence ID" value="KAB7889969.1"/>
    <property type="molecule type" value="Genomic_DNA"/>
</dbReference>
<dbReference type="RefSeq" id="WP_152189653.1">
    <property type="nucleotide sequence ID" value="NZ_WFKI01000035.1"/>
</dbReference>
<dbReference type="Proteomes" id="UP000472839">
    <property type="component" value="Unassembled WGS sequence"/>
</dbReference>
<gene>
    <name evidence="2" type="ORF">GBG18_06920</name>
    <name evidence="1" type="ORF">GBG19_04360</name>
</gene>
<protein>
    <submittedName>
        <fullName evidence="1">Uncharacterized protein</fullName>
    </submittedName>
</protein>
<reference evidence="3 4" key="1">
    <citation type="submission" date="2019-10" db="EMBL/GenBank/DDBJ databases">
        <title>Poseidonibacter ostreae sp. nov., isolated from the gut of the Ostrea denselamellosa.</title>
        <authorList>
            <person name="Choi A."/>
        </authorList>
    </citation>
    <scope>NUCLEOTIDE SEQUENCE [LARGE SCALE GENOMIC DNA]</scope>
    <source>
        <strain evidence="1 4">SJOD-M-33</strain>
        <strain evidence="2 3">SJOD-M-5</strain>
    </source>
</reference>
<dbReference type="PROSITE" id="PS52050">
    <property type="entry name" value="WYL"/>
    <property type="match status" value="1"/>
</dbReference>
<name>A0A6L4WX69_9BACT</name>
<dbReference type="EMBL" id="WFKJ01000017">
    <property type="protein sequence ID" value="KAB7891483.1"/>
    <property type="molecule type" value="Genomic_DNA"/>
</dbReference>
<sequence>MNIELRFLQKAIEDKNYINFTYKQKKYQKIEPLKLEKVDTSYFLVTKEVNFEFNLIKNLIILKNKFN</sequence>
<evidence type="ECO:0000313" key="3">
    <source>
        <dbReference type="Proteomes" id="UP000461010"/>
    </source>
</evidence>
<evidence type="ECO:0000313" key="1">
    <source>
        <dbReference type="EMBL" id="KAB7889969.1"/>
    </source>
</evidence>
<accession>A0A6L4WX69</accession>
<dbReference type="AlphaFoldDB" id="A0A6L4WX69"/>
<comment type="caution">
    <text evidence="1">The sequence shown here is derived from an EMBL/GenBank/DDBJ whole genome shotgun (WGS) entry which is preliminary data.</text>
</comment>
<organism evidence="1 4">
    <name type="scientific">Poseidonibacter ostreae</name>
    <dbReference type="NCBI Taxonomy" id="2654171"/>
    <lineage>
        <taxon>Bacteria</taxon>
        <taxon>Pseudomonadati</taxon>
        <taxon>Campylobacterota</taxon>
        <taxon>Epsilonproteobacteria</taxon>
        <taxon>Campylobacterales</taxon>
        <taxon>Arcobacteraceae</taxon>
        <taxon>Poseidonibacter</taxon>
    </lineage>
</organism>
<evidence type="ECO:0000313" key="4">
    <source>
        <dbReference type="Proteomes" id="UP000472839"/>
    </source>
</evidence>
<proteinExistence type="predicted"/>